<evidence type="ECO:0000313" key="1">
    <source>
        <dbReference type="EMBL" id="KAI9901150.1"/>
    </source>
</evidence>
<dbReference type="Proteomes" id="UP001163324">
    <property type="component" value="Chromosome 3"/>
</dbReference>
<proteinExistence type="predicted"/>
<name>A0ACC0V3W9_9HYPO</name>
<gene>
    <name evidence="1" type="ORF">N3K66_002967</name>
</gene>
<evidence type="ECO:0000313" key="2">
    <source>
        <dbReference type="Proteomes" id="UP001163324"/>
    </source>
</evidence>
<keyword evidence="2" id="KW-1185">Reference proteome</keyword>
<accession>A0ACC0V3W9</accession>
<dbReference type="EMBL" id="CM047942">
    <property type="protein sequence ID" value="KAI9901150.1"/>
    <property type="molecule type" value="Genomic_DNA"/>
</dbReference>
<reference evidence="1" key="1">
    <citation type="submission" date="2022-10" db="EMBL/GenBank/DDBJ databases">
        <title>Complete Genome of Trichothecium roseum strain YXFP-22015, a Plant Pathogen Isolated from Citrus.</title>
        <authorList>
            <person name="Wang Y."/>
            <person name="Zhu L."/>
        </authorList>
    </citation>
    <scope>NUCLEOTIDE SEQUENCE</scope>
    <source>
        <strain evidence="1">YXFP-22015</strain>
    </source>
</reference>
<protein>
    <submittedName>
        <fullName evidence="1">Uncharacterized protein</fullName>
    </submittedName>
</protein>
<sequence length="238" mass="25780">MASTRSVTVDMPVGPETTTFKLTKKHLLGNYDLHQQQQGVAADEAPRVYHVVASHFRSMDITLYAGPDRKSSPAVGAGRIATMSRDHKLGYAPASSPSPSPSGGKEDFMWEDMRREKLTEWGYAFSFTPPPSSSPAVVAAGGGRRDRVALMWKRTTHVTAAGMKASRLSVRNFKLVDRGDEGRVLAVFTAARGWSSCGTLQINVDWGVGFERVVVVSCVTLYEKVSRETAGDSADTPG</sequence>
<organism evidence="1 2">
    <name type="scientific">Trichothecium roseum</name>
    <dbReference type="NCBI Taxonomy" id="47278"/>
    <lineage>
        <taxon>Eukaryota</taxon>
        <taxon>Fungi</taxon>
        <taxon>Dikarya</taxon>
        <taxon>Ascomycota</taxon>
        <taxon>Pezizomycotina</taxon>
        <taxon>Sordariomycetes</taxon>
        <taxon>Hypocreomycetidae</taxon>
        <taxon>Hypocreales</taxon>
        <taxon>Hypocreales incertae sedis</taxon>
        <taxon>Trichothecium</taxon>
    </lineage>
</organism>
<comment type="caution">
    <text evidence="1">The sequence shown here is derived from an EMBL/GenBank/DDBJ whole genome shotgun (WGS) entry which is preliminary data.</text>
</comment>